<accession>A0A7E4V9R1</accession>
<name>A0A7E4V9R1_PANRE</name>
<dbReference type="AlphaFoldDB" id="A0A7E4V9R1"/>
<evidence type="ECO:0000313" key="2">
    <source>
        <dbReference type="WBParaSite" id="Pan_g18324.t1"/>
    </source>
</evidence>
<organism evidence="1 2">
    <name type="scientific">Panagrellus redivivus</name>
    <name type="common">Microworm</name>
    <dbReference type="NCBI Taxonomy" id="6233"/>
    <lineage>
        <taxon>Eukaryota</taxon>
        <taxon>Metazoa</taxon>
        <taxon>Ecdysozoa</taxon>
        <taxon>Nematoda</taxon>
        <taxon>Chromadorea</taxon>
        <taxon>Rhabditida</taxon>
        <taxon>Tylenchina</taxon>
        <taxon>Panagrolaimomorpha</taxon>
        <taxon>Panagrolaimoidea</taxon>
        <taxon>Panagrolaimidae</taxon>
        <taxon>Panagrellus</taxon>
    </lineage>
</organism>
<reference evidence="2" key="2">
    <citation type="submission" date="2020-10" db="UniProtKB">
        <authorList>
            <consortium name="WormBaseParasite"/>
        </authorList>
    </citation>
    <scope>IDENTIFICATION</scope>
</reference>
<dbReference type="WBParaSite" id="Pan_g18324.t1">
    <property type="protein sequence ID" value="Pan_g18324.t1"/>
    <property type="gene ID" value="Pan_g18324"/>
</dbReference>
<dbReference type="Proteomes" id="UP000492821">
    <property type="component" value="Unassembled WGS sequence"/>
</dbReference>
<sequence>MVLKGDVTDDPNVITTCELNRILCNKHFLSSHMINLRETDQYFIECEYVQLSNMSNTALESVNQNSLLMKTQELHILKSRVSNVFLKNVSKITVGSFKLNIYTRHVDEDVTFTTIFNFFPHLSLIMIHTAYFGWLTDLSSLGKRLKSIFIADDNFERMFSFMPDELYDFVAKQGPQFHLQLHIKMDNIHQIDKIKPFIDARFQPGKEGDGNFIVSICFVQSRSEEQFDYVCREQFETEMGKK</sequence>
<proteinExistence type="predicted"/>
<reference evidence="1" key="1">
    <citation type="journal article" date="2013" name="Genetics">
        <title>The draft genome and transcriptome of Panagrellus redivivus are shaped by the harsh demands of a free-living lifestyle.</title>
        <authorList>
            <person name="Srinivasan J."/>
            <person name="Dillman A.R."/>
            <person name="Macchietto M.G."/>
            <person name="Heikkinen L."/>
            <person name="Lakso M."/>
            <person name="Fracchia K.M."/>
            <person name="Antoshechkin I."/>
            <person name="Mortazavi A."/>
            <person name="Wong G."/>
            <person name="Sternberg P.W."/>
        </authorList>
    </citation>
    <scope>NUCLEOTIDE SEQUENCE [LARGE SCALE GENOMIC DNA]</scope>
    <source>
        <strain evidence="1">MT8872</strain>
    </source>
</reference>
<keyword evidence="1" id="KW-1185">Reference proteome</keyword>
<evidence type="ECO:0000313" key="1">
    <source>
        <dbReference type="Proteomes" id="UP000492821"/>
    </source>
</evidence>
<protein>
    <submittedName>
        <fullName evidence="2">FTH domain-containing protein</fullName>
    </submittedName>
</protein>